<sequence length="111" mass="12710">MTTFHGLPEFDPRGVITWDIYAERLQFFLEANGIDDVVKKRAVLLSSCGNATYEIVRSLCAPEKPAKVTYDQFPSSNEYWQMLGITLHQYWNIGQQCLYSTNIGPMLQIQS</sequence>
<evidence type="ECO:0000313" key="2">
    <source>
        <dbReference type="Proteomes" id="UP001329430"/>
    </source>
</evidence>
<protein>
    <submittedName>
        <fullName evidence="1">Uncharacterized protein</fullName>
    </submittedName>
</protein>
<name>A0AAN7V7A5_9COLE</name>
<gene>
    <name evidence="1" type="ORF">RI129_008404</name>
</gene>
<comment type="caution">
    <text evidence="1">The sequence shown here is derived from an EMBL/GenBank/DDBJ whole genome shotgun (WGS) entry which is preliminary data.</text>
</comment>
<organism evidence="1 2">
    <name type="scientific">Pyrocoelia pectoralis</name>
    <dbReference type="NCBI Taxonomy" id="417401"/>
    <lineage>
        <taxon>Eukaryota</taxon>
        <taxon>Metazoa</taxon>
        <taxon>Ecdysozoa</taxon>
        <taxon>Arthropoda</taxon>
        <taxon>Hexapoda</taxon>
        <taxon>Insecta</taxon>
        <taxon>Pterygota</taxon>
        <taxon>Neoptera</taxon>
        <taxon>Endopterygota</taxon>
        <taxon>Coleoptera</taxon>
        <taxon>Polyphaga</taxon>
        <taxon>Elateriformia</taxon>
        <taxon>Elateroidea</taxon>
        <taxon>Lampyridae</taxon>
        <taxon>Lampyrinae</taxon>
        <taxon>Pyrocoelia</taxon>
    </lineage>
</organism>
<evidence type="ECO:0000313" key="1">
    <source>
        <dbReference type="EMBL" id="KAK5642237.1"/>
    </source>
</evidence>
<reference evidence="1 2" key="1">
    <citation type="journal article" date="2024" name="Insects">
        <title>An Improved Chromosome-Level Genome Assembly of the Firefly Pyrocoelia pectoralis.</title>
        <authorList>
            <person name="Fu X."/>
            <person name="Meyer-Rochow V.B."/>
            <person name="Ballantyne L."/>
            <person name="Zhu X."/>
        </authorList>
    </citation>
    <scope>NUCLEOTIDE SEQUENCE [LARGE SCALE GENOMIC DNA]</scope>
    <source>
        <strain evidence="1">XCY_ONT2</strain>
    </source>
</reference>
<proteinExistence type="predicted"/>
<dbReference type="EMBL" id="JAVRBK010000006">
    <property type="protein sequence ID" value="KAK5642237.1"/>
    <property type="molecule type" value="Genomic_DNA"/>
</dbReference>
<accession>A0AAN7V7A5</accession>
<keyword evidence="2" id="KW-1185">Reference proteome</keyword>
<dbReference type="Proteomes" id="UP001329430">
    <property type="component" value="Chromosome 6"/>
</dbReference>
<dbReference type="AlphaFoldDB" id="A0AAN7V7A5"/>